<proteinExistence type="predicted"/>
<organism evidence="1">
    <name type="scientific">marine metagenome</name>
    <dbReference type="NCBI Taxonomy" id="408172"/>
    <lineage>
        <taxon>unclassified sequences</taxon>
        <taxon>metagenomes</taxon>
        <taxon>ecological metagenomes</taxon>
    </lineage>
</organism>
<feature type="non-terminal residue" evidence="1">
    <location>
        <position position="1"/>
    </location>
</feature>
<gene>
    <name evidence="1" type="ORF">METZ01_LOCUS424060</name>
</gene>
<protein>
    <submittedName>
        <fullName evidence="1">Uncharacterized protein</fullName>
    </submittedName>
</protein>
<sequence>GTEQKIHSLDLSLVMYSMRHGAQSFFI</sequence>
<evidence type="ECO:0000313" key="1">
    <source>
        <dbReference type="EMBL" id="SVD71206.1"/>
    </source>
</evidence>
<accession>A0A382XJ77</accession>
<name>A0A382XJ77_9ZZZZ</name>
<dbReference type="EMBL" id="UINC01168259">
    <property type="protein sequence ID" value="SVD71206.1"/>
    <property type="molecule type" value="Genomic_DNA"/>
</dbReference>
<dbReference type="AlphaFoldDB" id="A0A382XJ77"/>
<reference evidence="1" key="1">
    <citation type="submission" date="2018-05" db="EMBL/GenBank/DDBJ databases">
        <authorList>
            <person name="Lanie J.A."/>
            <person name="Ng W.-L."/>
            <person name="Kazmierczak K.M."/>
            <person name="Andrzejewski T.M."/>
            <person name="Davidsen T.M."/>
            <person name="Wayne K.J."/>
            <person name="Tettelin H."/>
            <person name="Glass J.I."/>
            <person name="Rusch D."/>
            <person name="Podicherti R."/>
            <person name="Tsui H.-C.T."/>
            <person name="Winkler M.E."/>
        </authorList>
    </citation>
    <scope>NUCLEOTIDE SEQUENCE</scope>
</reference>